<sequence length="254" mass="26789">KSFMIVAVLLGAAAAVVGYFGLTSLATQSTARTNANYKDVVVTATDLTFGVKLDRPMLRIARYPKDAVPEGAYATMDSVVGQTTKVFMSAREPVTAIKLSSRGGGLSMLVRPNMRAASLEVNQVSGVSGFVLPGDRVDVLTTIEQPGASENAVTRTLLQNIEVLAAGQKTQRKVHLVLRNPEDQAETKVASLSTNEMLGKQAAAPVHVAAAPRRAAPYQPHAQVASAPRQPGKVRIIRSANVSETPAVTDSTAN</sequence>
<organism evidence="2 3">
    <name type="scientific">Eiseniibacteriota bacterium</name>
    <dbReference type="NCBI Taxonomy" id="2212470"/>
    <lineage>
        <taxon>Bacteria</taxon>
        <taxon>Candidatus Eiseniibacteriota</taxon>
    </lineage>
</organism>
<name>A0A538U9S8_UNCEI</name>
<gene>
    <name evidence="2" type="primary">cpaB</name>
    <name evidence="2" type="ORF">E6K80_02345</name>
</gene>
<reference evidence="2 3" key="1">
    <citation type="journal article" date="2019" name="Nat. Microbiol.">
        <title>Mediterranean grassland soil C-N compound turnover is dependent on rainfall and depth, and is mediated by genomically divergent microorganisms.</title>
        <authorList>
            <person name="Diamond S."/>
            <person name="Andeer P.F."/>
            <person name="Li Z."/>
            <person name="Crits-Christoph A."/>
            <person name="Burstein D."/>
            <person name="Anantharaman K."/>
            <person name="Lane K.R."/>
            <person name="Thomas B.C."/>
            <person name="Pan C."/>
            <person name="Northen T.R."/>
            <person name="Banfield J.F."/>
        </authorList>
    </citation>
    <scope>NUCLEOTIDE SEQUENCE [LARGE SCALE GENOMIC DNA]</scope>
    <source>
        <strain evidence="2">WS_10</strain>
    </source>
</reference>
<feature type="domain" description="SAF" evidence="1">
    <location>
        <begin position="38"/>
        <end position="100"/>
    </location>
</feature>
<comment type="caution">
    <text evidence="2">The sequence shown here is derived from an EMBL/GenBank/DDBJ whole genome shotgun (WGS) entry which is preliminary data.</text>
</comment>
<dbReference type="Proteomes" id="UP000319836">
    <property type="component" value="Unassembled WGS sequence"/>
</dbReference>
<dbReference type="SMART" id="SM00858">
    <property type="entry name" value="SAF"/>
    <property type="match status" value="1"/>
</dbReference>
<feature type="non-terminal residue" evidence="2">
    <location>
        <position position="1"/>
    </location>
</feature>
<dbReference type="EMBL" id="VBPA01000051">
    <property type="protein sequence ID" value="TMQ72607.1"/>
    <property type="molecule type" value="Genomic_DNA"/>
</dbReference>
<evidence type="ECO:0000259" key="1">
    <source>
        <dbReference type="SMART" id="SM00858"/>
    </source>
</evidence>
<proteinExistence type="predicted"/>
<dbReference type="InterPro" id="IPR017592">
    <property type="entry name" value="Pilus_assmbl_Flp-typ_CpaB"/>
</dbReference>
<dbReference type="Pfam" id="PF16976">
    <property type="entry name" value="RcpC"/>
    <property type="match status" value="1"/>
</dbReference>
<evidence type="ECO:0000313" key="2">
    <source>
        <dbReference type="EMBL" id="TMQ72607.1"/>
    </source>
</evidence>
<evidence type="ECO:0000313" key="3">
    <source>
        <dbReference type="Proteomes" id="UP000319836"/>
    </source>
</evidence>
<dbReference type="CDD" id="cd11614">
    <property type="entry name" value="SAF_CpaB_FlgA_like"/>
    <property type="match status" value="1"/>
</dbReference>
<dbReference type="InterPro" id="IPR013974">
    <property type="entry name" value="SAF"/>
</dbReference>
<dbReference type="NCBIfam" id="TIGR03177">
    <property type="entry name" value="pilus_cpaB"/>
    <property type="match status" value="1"/>
</dbReference>
<dbReference type="InterPro" id="IPR031571">
    <property type="entry name" value="RcpC_dom"/>
</dbReference>
<dbReference type="Pfam" id="PF08666">
    <property type="entry name" value="SAF"/>
    <property type="match status" value="1"/>
</dbReference>
<dbReference type="AlphaFoldDB" id="A0A538U9S8"/>
<accession>A0A538U9S8</accession>
<protein>
    <submittedName>
        <fullName evidence="2">Flp pilus assembly protein CpaB</fullName>
    </submittedName>
</protein>